<dbReference type="Proteomes" id="UP000730482">
    <property type="component" value="Unassembled WGS sequence"/>
</dbReference>
<keyword evidence="2 4" id="KW-0238">DNA-binding</keyword>
<keyword evidence="7" id="KW-1185">Reference proteome</keyword>
<evidence type="ECO:0000259" key="5">
    <source>
        <dbReference type="PROSITE" id="PS50977"/>
    </source>
</evidence>
<dbReference type="PANTHER" id="PTHR30055">
    <property type="entry name" value="HTH-TYPE TRANSCRIPTIONAL REGULATOR RUTR"/>
    <property type="match status" value="1"/>
</dbReference>
<dbReference type="Pfam" id="PF17754">
    <property type="entry name" value="TetR_C_14"/>
    <property type="match status" value="1"/>
</dbReference>
<sequence length="188" mass="20700">MSRWPSNPRGRLQQAAMELFTEHGYDQTTVAGIAERAGLTERTFFRHFSDKREVLFFGGEQLEAMMVAALRSAPPEATPLGAIEAALSAVTEFFDERHPLSQARQVIIDAHPELQEREGAKMDRIAGALTEALRARGVPDPDARLTADAGIAVFRSAFAQWVRSDVGDMSACIEECLATLEKVIEQGR</sequence>
<dbReference type="Gene3D" id="1.10.357.10">
    <property type="entry name" value="Tetracycline Repressor, domain 2"/>
    <property type="match status" value="1"/>
</dbReference>
<dbReference type="RefSeq" id="WP_212015875.1">
    <property type="nucleotide sequence ID" value="NZ_JAAFYZ010000137.1"/>
</dbReference>
<dbReference type="PRINTS" id="PR00455">
    <property type="entry name" value="HTHTETR"/>
</dbReference>
<protein>
    <submittedName>
        <fullName evidence="6">TetR family transcriptional regulator</fullName>
    </submittedName>
</protein>
<gene>
    <name evidence="6" type="ORF">KGQ19_31425</name>
</gene>
<dbReference type="SUPFAM" id="SSF46689">
    <property type="entry name" value="Homeodomain-like"/>
    <property type="match status" value="1"/>
</dbReference>
<keyword evidence="3" id="KW-0804">Transcription</keyword>
<dbReference type="InterPro" id="IPR009057">
    <property type="entry name" value="Homeodomain-like_sf"/>
</dbReference>
<accession>A0ABS5KZ93</accession>
<evidence type="ECO:0000256" key="1">
    <source>
        <dbReference type="ARBA" id="ARBA00023015"/>
    </source>
</evidence>
<dbReference type="PROSITE" id="PS01081">
    <property type="entry name" value="HTH_TETR_1"/>
    <property type="match status" value="1"/>
</dbReference>
<evidence type="ECO:0000313" key="6">
    <source>
        <dbReference type="EMBL" id="MBS2551390.1"/>
    </source>
</evidence>
<evidence type="ECO:0000256" key="3">
    <source>
        <dbReference type="ARBA" id="ARBA00023163"/>
    </source>
</evidence>
<organism evidence="6 7">
    <name type="scientific">Catenulispora pinistramenti</name>
    <dbReference type="NCBI Taxonomy" id="2705254"/>
    <lineage>
        <taxon>Bacteria</taxon>
        <taxon>Bacillati</taxon>
        <taxon>Actinomycetota</taxon>
        <taxon>Actinomycetes</taxon>
        <taxon>Catenulisporales</taxon>
        <taxon>Catenulisporaceae</taxon>
        <taxon>Catenulispora</taxon>
    </lineage>
</organism>
<proteinExistence type="predicted"/>
<dbReference type="Pfam" id="PF00440">
    <property type="entry name" value="TetR_N"/>
    <property type="match status" value="1"/>
</dbReference>
<dbReference type="InterPro" id="IPR001647">
    <property type="entry name" value="HTH_TetR"/>
</dbReference>
<dbReference type="PANTHER" id="PTHR30055:SF238">
    <property type="entry name" value="MYCOFACTOCIN BIOSYNTHESIS TRANSCRIPTIONAL REGULATOR MFTR-RELATED"/>
    <property type="match status" value="1"/>
</dbReference>
<dbReference type="PROSITE" id="PS50977">
    <property type="entry name" value="HTH_TETR_2"/>
    <property type="match status" value="1"/>
</dbReference>
<dbReference type="InterPro" id="IPR023772">
    <property type="entry name" value="DNA-bd_HTH_TetR-type_CS"/>
</dbReference>
<name>A0ABS5KZ93_9ACTN</name>
<evidence type="ECO:0000256" key="4">
    <source>
        <dbReference type="PROSITE-ProRule" id="PRU00335"/>
    </source>
</evidence>
<dbReference type="EMBL" id="JAAFYZ010000137">
    <property type="protein sequence ID" value="MBS2551390.1"/>
    <property type="molecule type" value="Genomic_DNA"/>
</dbReference>
<feature type="domain" description="HTH tetR-type" evidence="5">
    <location>
        <begin position="6"/>
        <end position="66"/>
    </location>
</feature>
<reference evidence="6 7" key="1">
    <citation type="submission" date="2020-02" db="EMBL/GenBank/DDBJ databases">
        <title>Acidophilic actinobacteria isolated from forest soil.</title>
        <authorList>
            <person name="Golinska P."/>
        </authorList>
    </citation>
    <scope>NUCLEOTIDE SEQUENCE [LARGE SCALE GENOMIC DNA]</scope>
    <source>
        <strain evidence="6 7">NL8</strain>
    </source>
</reference>
<dbReference type="InterPro" id="IPR041347">
    <property type="entry name" value="MftR_C"/>
</dbReference>
<comment type="caution">
    <text evidence="6">The sequence shown here is derived from an EMBL/GenBank/DDBJ whole genome shotgun (WGS) entry which is preliminary data.</text>
</comment>
<evidence type="ECO:0000256" key="2">
    <source>
        <dbReference type="ARBA" id="ARBA00023125"/>
    </source>
</evidence>
<feature type="DNA-binding region" description="H-T-H motif" evidence="4">
    <location>
        <begin position="29"/>
        <end position="48"/>
    </location>
</feature>
<keyword evidence="1" id="KW-0805">Transcription regulation</keyword>
<evidence type="ECO:0000313" key="7">
    <source>
        <dbReference type="Proteomes" id="UP000730482"/>
    </source>
</evidence>
<dbReference type="InterPro" id="IPR050109">
    <property type="entry name" value="HTH-type_TetR-like_transc_reg"/>
</dbReference>